<organism evidence="4 5">
    <name type="scientific">Nitrosospira multiformis</name>
    <dbReference type="NCBI Taxonomy" id="1231"/>
    <lineage>
        <taxon>Bacteria</taxon>
        <taxon>Pseudomonadati</taxon>
        <taxon>Pseudomonadota</taxon>
        <taxon>Betaproteobacteria</taxon>
        <taxon>Nitrosomonadales</taxon>
        <taxon>Nitrosomonadaceae</taxon>
        <taxon>Nitrosospira</taxon>
    </lineage>
</organism>
<proteinExistence type="inferred from homology"/>
<evidence type="ECO:0000256" key="2">
    <source>
        <dbReference type="SAM" id="MobiDB-lite"/>
    </source>
</evidence>
<dbReference type="Pfam" id="PF01551">
    <property type="entry name" value="Peptidase_M23"/>
    <property type="match status" value="1"/>
</dbReference>
<dbReference type="Gene3D" id="2.70.70.10">
    <property type="entry name" value="Glucose Permease (Domain IIA)"/>
    <property type="match status" value="1"/>
</dbReference>
<gene>
    <name evidence="4" type="ORF">SAMN05216404_102143</name>
</gene>
<dbReference type="GO" id="GO:0009279">
    <property type="term" value="C:cell outer membrane"/>
    <property type="evidence" value="ECO:0007669"/>
    <property type="project" value="TreeGrafter"/>
</dbReference>
<reference evidence="4 5" key="1">
    <citation type="submission" date="2016-10" db="EMBL/GenBank/DDBJ databases">
        <authorList>
            <person name="de Groot N.N."/>
        </authorList>
    </citation>
    <scope>NUCLEOTIDE SEQUENCE [LARGE SCALE GENOMIC DNA]</scope>
    <source>
        <strain evidence="4 5">Nl18</strain>
    </source>
</reference>
<dbReference type="SUPFAM" id="SSF54106">
    <property type="entry name" value="LysM domain"/>
    <property type="match status" value="1"/>
</dbReference>
<dbReference type="CDD" id="cd12797">
    <property type="entry name" value="M23_peptidase"/>
    <property type="match status" value="1"/>
</dbReference>
<dbReference type="InterPro" id="IPR050570">
    <property type="entry name" value="Cell_wall_metabolism_enzyme"/>
</dbReference>
<dbReference type="InterPro" id="IPR016047">
    <property type="entry name" value="M23ase_b-sheet_dom"/>
</dbReference>
<keyword evidence="4" id="KW-0449">Lipoprotein</keyword>
<evidence type="ECO:0000313" key="4">
    <source>
        <dbReference type="EMBL" id="SEN01570.1"/>
    </source>
</evidence>
<dbReference type="SMART" id="SM00257">
    <property type="entry name" value="LysM"/>
    <property type="match status" value="1"/>
</dbReference>
<dbReference type="CDD" id="cd00118">
    <property type="entry name" value="LysM"/>
    <property type="match status" value="1"/>
</dbReference>
<dbReference type="Proteomes" id="UP000183898">
    <property type="component" value="Unassembled WGS sequence"/>
</dbReference>
<dbReference type="GO" id="GO:0004222">
    <property type="term" value="F:metalloendopeptidase activity"/>
    <property type="evidence" value="ECO:0007669"/>
    <property type="project" value="TreeGrafter"/>
</dbReference>
<evidence type="ECO:0000313" key="5">
    <source>
        <dbReference type="Proteomes" id="UP000183898"/>
    </source>
</evidence>
<dbReference type="InterPro" id="IPR018392">
    <property type="entry name" value="LysM"/>
</dbReference>
<dbReference type="Pfam" id="PF01476">
    <property type="entry name" value="LysM"/>
    <property type="match status" value="1"/>
</dbReference>
<dbReference type="GO" id="GO:0032153">
    <property type="term" value="C:cell division site"/>
    <property type="evidence" value="ECO:0007669"/>
    <property type="project" value="TreeGrafter"/>
</dbReference>
<comment type="similarity">
    <text evidence="1">Belongs to the E.coli NlpD/Haemophilus LppB family.</text>
</comment>
<accession>A0A1H8D2Q5</accession>
<sequence length="361" mass="38473">MSATRIRDMSLNSNLSGLGEDLPRTFFAQRHVVPYCLSLALCLLIAGCSSTPRQGPMSNKAVPDRQKNGVSTSPQPQRAGVHIVRRGDTLYSIATSNNINPRDLAAWNNIPDPGAIRIGQEIFLSRPEGPVAAQPTLFAIQESAPSSSVVAPASPAQTRQDSMPMLEARQPVSVGKLKTEPKAFKLPYSEQALAQVKSRADAALPVTVVKIAPAIEKTAPAEISTISIPPPPEAVRNNAQGEWVWPAKGRVSDLFSESTKGIDIVGMKGQTVAASAGGKVVYSGEGLRGYGKLIIIKHSDTYLSAYAHNSKLLVKEGETVIKGQKIAEMGSTDAGLVKLHFEIRKNGKPVDPLKYLPGISG</sequence>
<feature type="domain" description="LysM" evidence="3">
    <location>
        <begin position="80"/>
        <end position="124"/>
    </location>
</feature>
<feature type="region of interest" description="Disordered" evidence="2">
    <location>
        <begin position="52"/>
        <end position="78"/>
    </location>
</feature>
<dbReference type="SUPFAM" id="SSF51261">
    <property type="entry name" value="Duplicated hybrid motif"/>
    <property type="match status" value="1"/>
</dbReference>
<dbReference type="PANTHER" id="PTHR21666:SF263">
    <property type="entry name" value="MUREIN HYDROLASE ACTIVATOR NLPD"/>
    <property type="match status" value="1"/>
</dbReference>
<dbReference type="InterPro" id="IPR036779">
    <property type="entry name" value="LysM_dom_sf"/>
</dbReference>
<dbReference type="AlphaFoldDB" id="A0A1H8D2Q5"/>
<dbReference type="InterPro" id="IPR011055">
    <property type="entry name" value="Dup_hybrid_motif"/>
</dbReference>
<dbReference type="PROSITE" id="PS51782">
    <property type="entry name" value="LYSM"/>
    <property type="match status" value="1"/>
</dbReference>
<dbReference type="RefSeq" id="WP_074744165.1">
    <property type="nucleotide sequence ID" value="NZ_FOCT01000002.1"/>
</dbReference>
<dbReference type="Gene3D" id="3.10.350.10">
    <property type="entry name" value="LysM domain"/>
    <property type="match status" value="1"/>
</dbReference>
<evidence type="ECO:0000259" key="3">
    <source>
        <dbReference type="PROSITE" id="PS51782"/>
    </source>
</evidence>
<dbReference type="PANTHER" id="PTHR21666">
    <property type="entry name" value="PEPTIDASE-RELATED"/>
    <property type="match status" value="1"/>
</dbReference>
<protein>
    <submittedName>
        <fullName evidence="4">Lipoprotein NlpD</fullName>
    </submittedName>
</protein>
<name>A0A1H8D2Q5_9PROT</name>
<evidence type="ECO:0000256" key="1">
    <source>
        <dbReference type="ARBA" id="ARBA00038420"/>
    </source>
</evidence>
<dbReference type="EMBL" id="FOCT01000002">
    <property type="protein sequence ID" value="SEN01570.1"/>
    <property type="molecule type" value="Genomic_DNA"/>
</dbReference>